<accession>A0A895YPG9</accession>
<dbReference type="SUPFAM" id="SSF55729">
    <property type="entry name" value="Acyl-CoA N-acyltransferases (Nat)"/>
    <property type="match status" value="1"/>
</dbReference>
<dbReference type="Proteomes" id="UP000662857">
    <property type="component" value="Chromosome"/>
</dbReference>
<name>A0A895YPG9_9ACTN</name>
<dbReference type="InterPro" id="IPR000182">
    <property type="entry name" value="GNAT_dom"/>
</dbReference>
<evidence type="ECO:0000259" key="1">
    <source>
        <dbReference type="PROSITE" id="PS51186"/>
    </source>
</evidence>
<dbReference type="AlphaFoldDB" id="A0A895YPG9"/>
<protein>
    <submittedName>
        <fullName evidence="2">GNAT family N-acetyltransferase</fullName>
    </submittedName>
</protein>
<dbReference type="PROSITE" id="PS51186">
    <property type="entry name" value="GNAT"/>
    <property type="match status" value="1"/>
</dbReference>
<keyword evidence="3" id="KW-1185">Reference proteome</keyword>
<gene>
    <name evidence="2" type="ORF">JQS43_16680</name>
</gene>
<dbReference type="CDD" id="cd04301">
    <property type="entry name" value="NAT_SF"/>
    <property type="match status" value="1"/>
</dbReference>
<dbReference type="Pfam" id="PF00583">
    <property type="entry name" value="Acetyltransf_1"/>
    <property type="match status" value="1"/>
</dbReference>
<reference evidence="2" key="1">
    <citation type="submission" date="2021-02" db="EMBL/GenBank/DDBJ databases">
        <title>Natrosporangium hydrolyticum gen. nov., sp. nov, a haloalkaliphilic actinobacterium from a soda solonchak soil.</title>
        <authorList>
            <person name="Sorokin D.Y."/>
            <person name="Khijniak T.V."/>
            <person name="Zakharycheva A.P."/>
            <person name="Boueva O.V."/>
            <person name="Ariskina E.V."/>
            <person name="Hahnke R.L."/>
            <person name="Bunk B."/>
            <person name="Sproer C."/>
            <person name="Schumann P."/>
            <person name="Evtushenko L.I."/>
            <person name="Kublanov I.V."/>
        </authorList>
    </citation>
    <scope>NUCLEOTIDE SEQUENCE</scope>
    <source>
        <strain evidence="2">DSM 106523</strain>
    </source>
</reference>
<proteinExistence type="predicted"/>
<organism evidence="2 3">
    <name type="scientific">Natronosporangium hydrolyticum</name>
    <dbReference type="NCBI Taxonomy" id="2811111"/>
    <lineage>
        <taxon>Bacteria</taxon>
        <taxon>Bacillati</taxon>
        <taxon>Actinomycetota</taxon>
        <taxon>Actinomycetes</taxon>
        <taxon>Micromonosporales</taxon>
        <taxon>Micromonosporaceae</taxon>
        <taxon>Natronosporangium</taxon>
    </lineage>
</organism>
<dbReference type="InterPro" id="IPR027455">
    <property type="entry name" value="Sper_AcTfrase_N"/>
</dbReference>
<sequence>MRIEEVTAENVTAACRLTVAPQQEAYVAPVAVSLAEAYANQETAWPRLLYDGQQLVAFVMAGFDPDSPLDFFRCGIWRLNVAADQQRRGYGRYAVSVVAAEARRRGQGRLTVLWVPGEHGPEQFYRRLGFRPTGEVFHGQHVGELSLPDQAGGVGSVTDRTL</sequence>
<evidence type="ECO:0000313" key="3">
    <source>
        <dbReference type="Proteomes" id="UP000662857"/>
    </source>
</evidence>
<dbReference type="GO" id="GO:0016747">
    <property type="term" value="F:acyltransferase activity, transferring groups other than amino-acyl groups"/>
    <property type="evidence" value="ECO:0007669"/>
    <property type="project" value="InterPro"/>
</dbReference>
<dbReference type="Gene3D" id="3.40.630.30">
    <property type="match status" value="1"/>
</dbReference>
<dbReference type="EMBL" id="CP070499">
    <property type="protein sequence ID" value="QSB17379.1"/>
    <property type="molecule type" value="Genomic_DNA"/>
</dbReference>
<evidence type="ECO:0000313" key="2">
    <source>
        <dbReference type="EMBL" id="QSB17379.1"/>
    </source>
</evidence>
<dbReference type="Gene3D" id="1.10.287.900">
    <property type="entry name" value="The crystal structure of the spermine/spermidine acetyltransferase from enterococcus faecali"/>
    <property type="match status" value="1"/>
</dbReference>
<dbReference type="KEGG" id="nhy:JQS43_16680"/>
<feature type="domain" description="N-acetyltransferase" evidence="1">
    <location>
        <begin position="1"/>
        <end position="148"/>
    </location>
</feature>
<dbReference type="InterPro" id="IPR016181">
    <property type="entry name" value="Acyl_CoA_acyltransferase"/>
</dbReference>